<sequence>MSERTYSMGIDIGSITAKVVIIDSNTNIQYSAYRRHKAETGKTLLSVLDDVHQS</sequence>
<comment type="caution">
    <text evidence="1">The sequence shown here is derived from an EMBL/GenBank/DDBJ whole genome shotgun (WGS) entry which is preliminary data.</text>
</comment>
<reference evidence="1" key="1">
    <citation type="journal article" date="2014" name="Front. Microbiol.">
        <title>High frequency of phylogenetically diverse reductive dehalogenase-homologous genes in deep subseafloor sedimentary metagenomes.</title>
        <authorList>
            <person name="Kawai M."/>
            <person name="Futagami T."/>
            <person name="Toyoda A."/>
            <person name="Takaki Y."/>
            <person name="Nishi S."/>
            <person name="Hori S."/>
            <person name="Arai W."/>
            <person name="Tsubouchi T."/>
            <person name="Morono Y."/>
            <person name="Uchiyama I."/>
            <person name="Ito T."/>
            <person name="Fujiyama A."/>
            <person name="Inagaki F."/>
            <person name="Takami H."/>
        </authorList>
    </citation>
    <scope>NUCLEOTIDE SEQUENCE</scope>
    <source>
        <strain evidence="1">Expedition CK06-06</strain>
    </source>
</reference>
<gene>
    <name evidence="1" type="ORF">S06H3_24656</name>
</gene>
<dbReference type="InterPro" id="IPR043129">
    <property type="entry name" value="ATPase_NBD"/>
</dbReference>
<name>X1M4J8_9ZZZZ</name>
<protein>
    <recommendedName>
        <fullName evidence="2">2-hydroxyglutaryl-CoA dehydratase</fullName>
    </recommendedName>
</protein>
<organism evidence="1">
    <name type="scientific">marine sediment metagenome</name>
    <dbReference type="NCBI Taxonomy" id="412755"/>
    <lineage>
        <taxon>unclassified sequences</taxon>
        <taxon>metagenomes</taxon>
        <taxon>ecological metagenomes</taxon>
    </lineage>
</organism>
<dbReference type="EMBL" id="BARV01013817">
    <property type="protein sequence ID" value="GAI26517.1"/>
    <property type="molecule type" value="Genomic_DNA"/>
</dbReference>
<evidence type="ECO:0000313" key="1">
    <source>
        <dbReference type="EMBL" id="GAI26517.1"/>
    </source>
</evidence>
<dbReference type="AlphaFoldDB" id="X1M4J8"/>
<accession>X1M4J8</accession>
<evidence type="ECO:0008006" key="2">
    <source>
        <dbReference type="Google" id="ProtNLM"/>
    </source>
</evidence>
<dbReference type="Gene3D" id="3.30.420.40">
    <property type="match status" value="1"/>
</dbReference>
<feature type="non-terminal residue" evidence="1">
    <location>
        <position position="54"/>
    </location>
</feature>
<proteinExistence type="predicted"/>
<dbReference type="SUPFAM" id="SSF53067">
    <property type="entry name" value="Actin-like ATPase domain"/>
    <property type="match status" value="1"/>
</dbReference>